<accession>A0AAE9ZWV4</accession>
<dbReference type="InterPro" id="IPR013022">
    <property type="entry name" value="Xyl_isomerase-like_TIM-brl"/>
</dbReference>
<keyword evidence="2" id="KW-0413">Isomerase</keyword>
<organism evidence="2 3">
    <name type="scientific">Synoicihabitans lomoniglobus</name>
    <dbReference type="NCBI Taxonomy" id="2909285"/>
    <lineage>
        <taxon>Bacteria</taxon>
        <taxon>Pseudomonadati</taxon>
        <taxon>Verrucomicrobiota</taxon>
        <taxon>Opitutia</taxon>
        <taxon>Opitutales</taxon>
        <taxon>Opitutaceae</taxon>
        <taxon>Synoicihabitans</taxon>
    </lineage>
</organism>
<dbReference type="InterPro" id="IPR050312">
    <property type="entry name" value="IolE/XylAMocC-like"/>
</dbReference>
<keyword evidence="3" id="KW-1185">Reference proteome</keyword>
<dbReference type="EMBL" id="CP119075">
    <property type="protein sequence ID" value="WED65761.1"/>
    <property type="molecule type" value="Genomic_DNA"/>
</dbReference>
<dbReference type="PANTHER" id="PTHR12110:SF41">
    <property type="entry name" value="INOSOSE DEHYDRATASE"/>
    <property type="match status" value="1"/>
</dbReference>
<name>A0AAE9ZWV4_9BACT</name>
<dbReference type="Proteomes" id="UP001218638">
    <property type="component" value="Chromosome"/>
</dbReference>
<proteinExistence type="predicted"/>
<sequence length="245" mass="27077">MPAPRLSLQLYSLRDKTKEDFAATVSAVAQMGYAGVETAGFGNLDAAAGSAAIRDAGLEVSGMHVGIHLLRGEFNRVVDEALLCGTKNIICPFWPKAHFRTADACRRIGRDLNEIGARLRGLGFQFHYHNHDGEIALVEGRRVFDWMLDAAAPENLGCQADVYWVHVGGKDPAEFIREQGRRITLLHIKDEKEIGSGPVDFPAVFAAAESVDAAEWYVIEVEKYNHDPLESVRLSLEQMRTWGKA</sequence>
<evidence type="ECO:0000313" key="3">
    <source>
        <dbReference type="Proteomes" id="UP001218638"/>
    </source>
</evidence>
<feature type="domain" description="Xylose isomerase-like TIM barrel" evidence="1">
    <location>
        <begin position="26"/>
        <end position="240"/>
    </location>
</feature>
<dbReference type="RefSeq" id="WP_330930291.1">
    <property type="nucleotide sequence ID" value="NZ_CP119075.1"/>
</dbReference>
<dbReference type="Pfam" id="PF01261">
    <property type="entry name" value="AP_endonuc_2"/>
    <property type="match status" value="1"/>
</dbReference>
<dbReference type="GO" id="GO:0016853">
    <property type="term" value="F:isomerase activity"/>
    <property type="evidence" value="ECO:0007669"/>
    <property type="project" value="UniProtKB-KW"/>
</dbReference>
<dbReference type="KEGG" id="slom:PXH66_02735"/>
<dbReference type="PANTHER" id="PTHR12110">
    <property type="entry name" value="HYDROXYPYRUVATE ISOMERASE"/>
    <property type="match status" value="1"/>
</dbReference>
<dbReference type="AlphaFoldDB" id="A0AAE9ZWV4"/>
<dbReference type="Gene3D" id="3.20.20.150">
    <property type="entry name" value="Divalent-metal-dependent TIM barrel enzymes"/>
    <property type="match status" value="1"/>
</dbReference>
<dbReference type="SUPFAM" id="SSF51658">
    <property type="entry name" value="Xylose isomerase-like"/>
    <property type="match status" value="1"/>
</dbReference>
<evidence type="ECO:0000259" key="1">
    <source>
        <dbReference type="Pfam" id="PF01261"/>
    </source>
</evidence>
<protein>
    <submittedName>
        <fullName evidence="2">Sugar phosphate isomerase/epimerase</fullName>
    </submittedName>
</protein>
<gene>
    <name evidence="2" type="ORF">PXH66_02735</name>
</gene>
<dbReference type="InterPro" id="IPR036237">
    <property type="entry name" value="Xyl_isomerase-like_sf"/>
</dbReference>
<reference evidence="2" key="1">
    <citation type="submission" date="2023-03" db="EMBL/GenBank/DDBJ databases">
        <title>Lomoglobus Profundus gen. nov., sp. nov., a novel member of the phylum Verrucomicrobia, isolated from deep-marine sediment of South China Sea.</title>
        <authorList>
            <person name="Ahmad T."/>
            <person name="Ishaq S.E."/>
            <person name="Wang F."/>
        </authorList>
    </citation>
    <scope>NUCLEOTIDE SEQUENCE</scope>
    <source>
        <strain evidence="2">LMO-M01</strain>
    </source>
</reference>
<evidence type="ECO:0000313" key="2">
    <source>
        <dbReference type="EMBL" id="WED65761.1"/>
    </source>
</evidence>